<sequence length="103" mass="11433">TKKEKKHASQVTCKHSKVGTSATQDNFKSLLSLDEGKSNLFGLLGNGCRLQGIQRMKYKLRHHQPIVIQEAPKLLSVFLTPTHVVTTGTACFNMDIHIGSKLF</sequence>
<dbReference type="Proteomes" id="UP000316621">
    <property type="component" value="Chromosome 1"/>
</dbReference>
<dbReference type="Gramene" id="RZC46692">
    <property type="protein sequence ID" value="RZC46692"/>
    <property type="gene ID" value="C5167_039643"/>
</dbReference>
<gene>
    <name evidence="1" type="ORF">C5167_039643</name>
</gene>
<feature type="non-terminal residue" evidence="1">
    <location>
        <position position="1"/>
    </location>
</feature>
<evidence type="ECO:0000313" key="1">
    <source>
        <dbReference type="EMBL" id="RZC46692.1"/>
    </source>
</evidence>
<proteinExistence type="predicted"/>
<dbReference type="AlphaFoldDB" id="A0A4Y7IG70"/>
<reference evidence="1 2" key="1">
    <citation type="journal article" date="2018" name="Science">
        <title>The opium poppy genome and morphinan production.</title>
        <authorList>
            <person name="Guo L."/>
            <person name="Winzer T."/>
            <person name="Yang X."/>
            <person name="Li Y."/>
            <person name="Ning Z."/>
            <person name="He Z."/>
            <person name="Teodor R."/>
            <person name="Lu Y."/>
            <person name="Bowser T.A."/>
            <person name="Graham I.A."/>
            <person name="Ye K."/>
        </authorList>
    </citation>
    <scope>NUCLEOTIDE SEQUENCE [LARGE SCALE GENOMIC DNA]</scope>
    <source>
        <strain evidence="2">cv. HN1</strain>
        <tissue evidence="1">Leaves</tissue>
    </source>
</reference>
<protein>
    <submittedName>
        <fullName evidence="1">Uncharacterized protein</fullName>
    </submittedName>
</protein>
<organism evidence="1 2">
    <name type="scientific">Papaver somniferum</name>
    <name type="common">Opium poppy</name>
    <dbReference type="NCBI Taxonomy" id="3469"/>
    <lineage>
        <taxon>Eukaryota</taxon>
        <taxon>Viridiplantae</taxon>
        <taxon>Streptophyta</taxon>
        <taxon>Embryophyta</taxon>
        <taxon>Tracheophyta</taxon>
        <taxon>Spermatophyta</taxon>
        <taxon>Magnoliopsida</taxon>
        <taxon>Ranunculales</taxon>
        <taxon>Papaveraceae</taxon>
        <taxon>Papaveroideae</taxon>
        <taxon>Papaver</taxon>
    </lineage>
</organism>
<keyword evidence="2" id="KW-1185">Reference proteome</keyword>
<name>A0A4Y7IG70_PAPSO</name>
<dbReference type="EMBL" id="CM010715">
    <property type="protein sequence ID" value="RZC46692.1"/>
    <property type="molecule type" value="Genomic_DNA"/>
</dbReference>
<evidence type="ECO:0000313" key="2">
    <source>
        <dbReference type="Proteomes" id="UP000316621"/>
    </source>
</evidence>
<accession>A0A4Y7IG70</accession>